<comment type="subcellular location">
    <subcellularLocation>
        <location evidence="1">Cell membrane</location>
        <topology evidence="1">Multi-pass membrane protein</topology>
    </subcellularLocation>
</comment>
<organism evidence="8 9">
    <name type="scientific">Dokdonia ponticola</name>
    <dbReference type="NCBI Taxonomy" id="2041041"/>
    <lineage>
        <taxon>Bacteria</taxon>
        <taxon>Pseudomonadati</taxon>
        <taxon>Bacteroidota</taxon>
        <taxon>Flavobacteriia</taxon>
        <taxon>Flavobacteriales</taxon>
        <taxon>Flavobacteriaceae</taxon>
        <taxon>Dokdonia</taxon>
    </lineage>
</organism>
<comment type="similarity">
    <text evidence="2">Belongs to the UPF0073 (Hly-III) family.</text>
</comment>
<dbReference type="InterPro" id="IPR004254">
    <property type="entry name" value="AdipoR/HlyIII-related"/>
</dbReference>
<dbReference type="InterPro" id="IPR005744">
    <property type="entry name" value="Hy-lIII"/>
</dbReference>
<accession>A0ABV9I076</accession>
<protein>
    <submittedName>
        <fullName evidence="8">Hemolysin III family protein</fullName>
    </submittedName>
</protein>
<name>A0ABV9I076_9FLAO</name>
<keyword evidence="9" id="KW-1185">Reference proteome</keyword>
<evidence type="ECO:0000256" key="2">
    <source>
        <dbReference type="ARBA" id="ARBA00008488"/>
    </source>
</evidence>
<feature type="transmembrane region" description="Helical" evidence="7">
    <location>
        <begin position="116"/>
        <end position="135"/>
    </location>
</feature>
<evidence type="ECO:0000256" key="7">
    <source>
        <dbReference type="SAM" id="Phobius"/>
    </source>
</evidence>
<dbReference type="Proteomes" id="UP001596043">
    <property type="component" value="Unassembled WGS sequence"/>
</dbReference>
<feature type="transmembrane region" description="Helical" evidence="7">
    <location>
        <begin position="195"/>
        <end position="218"/>
    </location>
</feature>
<dbReference type="EMBL" id="JBHSFV010000012">
    <property type="protein sequence ID" value="MFC4635816.1"/>
    <property type="molecule type" value="Genomic_DNA"/>
</dbReference>
<evidence type="ECO:0000256" key="4">
    <source>
        <dbReference type="ARBA" id="ARBA00022692"/>
    </source>
</evidence>
<feature type="transmembrane region" description="Helical" evidence="7">
    <location>
        <begin position="141"/>
        <end position="158"/>
    </location>
</feature>
<evidence type="ECO:0000313" key="9">
    <source>
        <dbReference type="Proteomes" id="UP001596043"/>
    </source>
</evidence>
<evidence type="ECO:0000256" key="5">
    <source>
        <dbReference type="ARBA" id="ARBA00022989"/>
    </source>
</evidence>
<proteinExistence type="inferred from homology"/>
<gene>
    <name evidence="8" type="ORF">ACFO3O_18035</name>
</gene>
<keyword evidence="5 7" id="KW-1133">Transmembrane helix</keyword>
<dbReference type="Pfam" id="PF03006">
    <property type="entry name" value="HlyIII"/>
    <property type="match status" value="1"/>
</dbReference>
<keyword evidence="6 7" id="KW-0472">Membrane</keyword>
<feature type="transmembrane region" description="Helical" evidence="7">
    <location>
        <begin position="49"/>
        <end position="70"/>
    </location>
</feature>
<comment type="caution">
    <text evidence="8">The sequence shown here is derived from an EMBL/GenBank/DDBJ whole genome shotgun (WGS) entry which is preliminary data.</text>
</comment>
<keyword evidence="3" id="KW-1003">Cell membrane</keyword>
<feature type="transmembrane region" description="Helical" evidence="7">
    <location>
        <begin position="18"/>
        <end position="37"/>
    </location>
</feature>
<reference evidence="9" key="1">
    <citation type="journal article" date="2019" name="Int. J. Syst. Evol. Microbiol.">
        <title>The Global Catalogue of Microorganisms (GCM) 10K type strain sequencing project: providing services to taxonomists for standard genome sequencing and annotation.</title>
        <authorList>
            <consortium name="The Broad Institute Genomics Platform"/>
            <consortium name="The Broad Institute Genome Sequencing Center for Infectious Disease"/>
            <person name="Wu L."/>
            <person name="Ma J."/>
        </authorList>
    </citation>
    <scope>NUCLEOTIDE SEQUENCE [LARGE SCALE GENOMIC DNA]</scope>
    <source>
        <strain evidence="9">YJ-61-S</strain>
    </source>
</reference>
<evidence type="ECO:0000256" key="3">
    <source>
        <dbReference type="ARBA" id="ARBA00022475"/>
    </source>
</evidence>
<keyword evidence="4 7" id="KW-0812">Transmembrane</keyword>
<dbReference type="PANTHER" id="PTHR20855:SF3">
    <property type="entry name" value="LD03007P"/>
    <property type="match status" value="1"/>
</dbReference>
<feature type="transmembrane region" description="Helical" evidence="7">
    <location>
        <begin position="170"/>
        <end position="189"/>
    </location>
</feature>
<feature type="transmembrane region" description="Helical" evidence="7">
    <location>
        <begin position="90"/>
        <end position="109"/>
    </location>
</feature>
<evidence type="ECO:0000256" key="6">
    <source>
        <dbReference type="ARBA" id="ARBA00023136"/>
    </source>
</evidence>
<dbReference type="NCBIfam" id="TIGR01065">
    <property type="entry name" value="hlyIII"/>
    <property type="match status" value="1"/>
</dbReference>
<dbReference type="PANTHER" id="PTHR20855">
    <property type="entry name" value="ADIPOR/PROGESTIN RECEPTOR-RELATED"/>
    <property type="match status" value="1"/>
</dbReference>
<evidence type="ECO:0000256" key="1">
    <source>
        <dbReference type="ARBA" id="ARBA00004651"/>
    </source>
</evidence>
<evidence type="ECO:0000313" key="8">
    <source>
        <dbReference type="EMBL" id="MFC4635816.1"/>
    </source>
</evidence>
<dbReference type="RefSeq" id="WP_379981402.1">
    <property type="nucleotide sequence ID" value="NZ_JBHSFV010000012.1"/>
</dbReference>
<sequence length="220" mass="24445">MTQKQAAQYPPLEEKWNIYTHGFGFVLSLVGLGFLCFREPALSAGRSISSTYTISAIVFGVSLCILYFASTTYHRATSPVRRLRLQIVDHAAIYVLIAGTYTPFTLVTLQGETGTILFCVAWGIALFGVILKIFFTGRFDVLSTILYVAMGWLIVFAYNPLIENLHPTGVQWLFGGGIAYTVGAILYSIKKIPFNHAIFHVFVLIGSFCHFVCIYLYVGV</sequence>